<gene>
    <name evidence="2" type="ORF">ENN47_05910</name>
</gene>
<name>A0A7C1H7L0_9BACT</name>
<dbReference type="InterPro" id="IPR001296">
    <property type="entry name" value="Glyco_trans_1"/>
</dbReference>
<dbReference type="SUPFAM" id="SSF53756">
    <property type="entry name" value="UDP-Glycosyltransferase/glycogen phosphorylase"/>
    <property type="match status" value="1"/>
</dbReference>
<dbReference type="GO" id="GO:0016757">
    <property type="term" value="F:glycosyltransferase activity"/>
    <property type="evidence" value="ECO:0007669"/>
    <property type="project" value="InterPro"/>
</dbReference>
<dbReference type="PANTHER" id="PTHR12526">
    <property type="entry name" value="GLYCOSYLTRANSFERASE"/>
    <property type="match status" value="1"/>
</dbReference>
<protein>
    <submittedName>
        <fullName evidence="2">Glycosyltransferase</fullName>
    </submittedName>
</protein>
<sequence length="679" mass="76104">MTFESACDVVNKNSHVSDEFAVAHHIIDSLENRDKLKEIAEHRNSLMRILAAIRIGELLSPEEFNDQKEEWDGSALLTTSFLRGMVRAGKELHEKSVLSLAGISEETDFLLARLLPSQDLETISSRELLPIAVESAILSHRKEWNADLLLRLWKEEKRIRRSLLSLADGNETLIREMINTIDGSEESLALLGLLKVARYGIDLPPSHPIMSSDASISLLHNSLKNLGNHSIIGNPLVQFSFYGDPLKAGKGSSGGMGTFLRTLGNNLSESLPGVITVVPIDAKALLESDLLLKKEREQHLFIYAPLIDYEKMKGDSFLKGRLDVRSNVSDILAIVGIHPAQMHMRFSDYASYSMLDLAREMNSKSFFTITPDPQRGFSDNNGDLINLDPVKALKETSRAEISHTMLRECHRLFGIGAEESHSQLLSYYPQLFETDVAAKLEMMPEGISLRNECPFSGEGPLFSVLFDKNREFFIDRSFRVNPLLLTIGRLDPTKGQTKLLKAWGDSRLRDSFNLVIIGGDIENPNQVELCELEEIRKYAQENRKIQGRFCHMPAMSNDEIRCLENSIAQVKATPWPPIYVAPSFKEEFGIAILEAMAAGFVAIGPRRGGVKSYIRHGKNGFLIDTTNESTIGNDLQRVLLDHQISARKMKMIAENGSKTVYRRYSISVVAKMFSSFYTS</sequence>
<reference evidence="2" key="1">
    <citation type="journal article" date="2020" name="mSystems">
        <title>Genome- and Community-Level Interaction Insights into Carbon Utilization and Element Cycling Functions of Hydrothermarchaeota in Hydrothermal Sediment.</title>
        <authorList>
            <person name="Zhou Z."/>
            <person name="Liu Y."/>
            <person name="Xu W."/>
            <person name="Pan J."/>
            <person name="Luo Z.H."/>
            <person name="Li M."/>
        </authorList>
    </citation>
    <scope>NUCLEOTIDE SEQUENCE [LARGE SCALE GENOMIC DNA]</scope>
    <source>
        <strain evidence="2">SpSt-1179</strain>
    </source>
</reference>
<comment type="caution">
    <text evidence="2">The sequence shown here is derived from an EMBL/GenBank/DDBJ whole genome shotgun (WGS) entry which is preliminary data.</text>
</comment>
<evidence type="ECO:0000259" key="1">
    <source>
        <dbReference type="Pfam" id="PF00534"/>
    </source>
</evidence>
<proteinExistence type="predicted"/>
<dbReference type="AlphaFoldDB" id="A0A7C1H7L0"/>
<evidence type="ECO:0000313" key="2">
    <source>
        <dbReference type="EMBL" id="HDP77707.1"/>
    </source>
</evidence>
<dbReference type="CDD" id="cd03801">
    <property type="entry name" value="GT4_PimA-like"/>
    <property type="match status" value="1"/>
</dbReference>
<dbReference type="Gene3D" id="3.40.50.2000">
    <property type="entry name" value="Glycogen Phosphorylase B"/>
    <property type="match status" value="1"/>
</dbReference>
<organism evidence="2">
    <name type="scientific">Mesotoga infera</name>
    <dbReference type="NCBI Taxonomy" id="1236046"/>
    <lineage>
        <taxon>Bacteria</taxon>
        <taxon>Thermotogati</taxon>
        <taxon>Thermotogota</taxon>
        <taxon>Thermotogae</taxon>
        <taxon>Kosmotogales</taxon>
        <taxon>Kosmotogaceae</taxon>
        <taxon>Mesotoga</taxon>
    </lineage>
</organism>
<accession>A0A7C1H7L0</accession>
<dbReference type="Proteomes" id="UP000886198">
    <property type="component" value="Unassembled WGS sequence"/>
</dbReference>
<dbReference type="Pfam" id="PF00534">
    <property type="entry name" value="Glycos_transf_1"/>
    <property type="match status" value="1"/>
</dbReference>
<dbReference type="EMBL" id="DSBT01000168">
    <property type="protein sequence ID" value="HDP77707.1"/>
    <property type="molecule type" value="Genomic_DNA"/>
</dbReference>
<feature type="domain" description="Glycosyl transferase family 1" evidence="1">
    <location>
        <begin position="476"/>
        <end position="655"/>
    </location>
</feature>